<dbReference type="AlphaFoldDB" id="A0A2Z3HZH2"/>
<dbReference type="SUPFAM" id="SSF51735">
    <property type="entry name" value="NAD(P)-binding Rossmann-fold domains"/>
    <property type="match status" value="1"/>
</dbReference>
<feature type="domain" description="NAD-dependent epimerase/dehydratase" evidence="3">
    <location>
        <begin position="11"/>
        <end position="246"/>
    </location>
</feature>
<comment type="similarity">
    <text evidence="2">Belongs to the NAD(P)-dependent epimerase/dehydratase family.</text>
</comment>
<reference evidence="5" key="1">
    <citation type="submission" date="2018-05" db="EMBL/GenBank/DDBJ databases">
        <title>Genome sequencing of Phenylobacterium sp. HYN0004.</title>
        <authorList>
            <person name="Yi H."/>
            <person name="Baek C."/>
        </authorList>
    </citation>
    <scope>NUCLEOTIDE SEQUENCE [LARGE SCALE GENOMIC DNA]</scope>
    <source>
        <strain evidence="5">HYN0004</strain>
    </source>
</reference>
<sequence length="315" mass="32050">MPPVGEAPRRVLVTGGAGFIGRALVERLVRGGGQVTVLDDLSSGDAARLDPGARLIEASVTDPGAVAEAVSGADAVFHLAAIASVARCNEDLAASHRVNLGGFVNLLEAAAAMKTRPALVYASSAAVYGDNPDAPLAETAQTRPLSPYGADKLGCELHASAAATVHGVRSTGLRFFNVYGPGQDPGSPYSGVISRFHRAASRGEGVTIFGDGLQTRDFVFVGDVVEALLAAAVRQEGEASEVLNVCTGHETAVLDLASLLAGLTGRPVPVTHAPGRAGDIRRSSGDPGRLAQTLGLRPSTGLAEGLKVLVEHGAG</sequence>
<dbReference type="Proteomes" id="UP000247763">
    <property type="component" value="Chromosome"/>
</dbReference>
<organism evidence="4 5">
    <name type="scientific">Phenylobacterium parvum</name>
    <dbReference type="NCBI Taxonomy" id="2201350"/>
    <lineage>
        <taxon>Bacteria</taxon>
        <taxon>Pseudomonadati</taxon>
        <taxon>Pseudomonadota</taxon>
        <taxon>Alphaproteobacteria</taxon>
        <taxon>Caulobacterales</taxon>
        <taxon>Caulobacteraceae</taxon>
        <taxon>Phenylobacterium</taxon>
    </lineage>
</organism>
<dbReference type="EMBL" id="CP029479">
    <property type="protein sequence ID" value="AWM78179.1"/>
    <property type="molecule type" value="Genomic_DNA"/>
</dbReference>
<dbReference type="Pfam" id="PF01370">
    <property type="entry name" value="Epimerase"/>
    <property type="match status" value="1"/>
</dbReference>
<dbReference type="KEGG" id="phb:HYN04_10675"/>
<evidence type="ECO:0000256" key="2">
    <source>
        <dbReference type="ARBA" id="ARBA00007637"/>
    </source>
</evidence>
<name>A0A2Z3HZH2_9CAUL</name>
<proteinExistence type="inferred from homology"/>
<dbReference type="Gene3D" id="3.40.50.720">
    <property type="entry name" value="NAD(P)-binding Rossmann-like Domain"/>
    <property type="match status" value="1"/>
</dbReference>
<dbReference type="Gene3D" id="3.90.25.10">
    <property type="entry name" value="UDP-galactose 4-epimerase, domain 1"/>
    <property type="match status" value="1"/>
</dbReference>
<evidence type="ECO:0000259" key="3">
    <source>
        <dbReference type="Pfam" id="PF01370"/>
    </source>
</evidence>
<keyword evidence="5" id="KW-1185">Reference proteome</keyword>
<dbReference type="InterPro" id="IPR036291">
    <property type="entry name" value="NAD(P)-bd_dom_sf"/>
</dbReference>
<comment type="pathway">
    <text evidence="1">Bacterial outer membrane biogenesis; LPS O-antigen biosynthesis.</text>
</comment>
<dbReference type="InterPro" id="IPR001509">
    <property type="entry name" value="Epimerase_deHydtase"/>
</dbReference>
<protein>
    <submittedName>
        <fullName evidence="4">Epimerase</fullName>
    </submittedName>
</protein>
<accession>A0A2Z3HZH2</accession>
<gene>
    <name evidence="4" type="ORF">HYN04_10675</name>
</gene>
<dbReference type="OrthoDB" id="9801785at2"/>
<evidence type="ECO:0000313" key="5">
    <source>
        <dbReference type="Proteomes" id="UP000247763"/>
    </source>
</evidence>
<dbReference type="PANTHER" id="PTHR43000">
    <property type="entry name" value="DTDP-D-GLUCOSE 4,6-DEHYDRATASE-RELATED"/>
    <property type="match status" value="1"/>
</dbReference>
<evidence type="ECO:0000256" key="1">
    <source>
        <dbReference type="ARBA" id="ARBA00005125"/>
    </source>
</evidence>
<evidence type="ECO:0000313" key="4">
    <source>
        <dbReference type="EMBL" id="AWM78179.1"/>
    </source>
</evidence>